<organism evidence="2 3">
    <name type="scientific">Paraburkholderia rhizosphaerae</name>
    <dbReference type="NCBI Taxonomy" id="480658"/>
    <lineage>
        <taxon>Bacteria</taxon>
        <taxon>Pseudomonadati</taxon>
        <taxon>Pseudomonadota</taxon>
        <taxon>Betaproteobacteria</taxon>
        <taxon>Burkholderiales</taxon>
        <taxon>Burkholderiaceae</taxon>
        <taxon>Paraburkholderia</taxon>
    </lineage>
</organism>
<gene>
    <name evidence="2" type="ORF">BX592_108212</name>
</gene>
<reference evidence="2 3" key="1">
    <citation type="submission" date="2019-03" db="EMBL/GenBank/DDBJ databases">
        <title>Genomic Encyclopedia of Type Strains, Phase III (KMG-III): the genomes of soil and plant-associated and newly described type strains.</title>
        <authorList>
            <person name="Whitman W."/>
        </authorList>
    </citation>
    <scope>NUCLEOTIDE SEQUENCE [LARGE SCALE GENOMIC DNA]</scope>
    <source>
        <strain evidence="2 3">LMG 29544</strain>
    </source>
</reference>
<dbReference type="InterPro" id="IPR007055">
    <property type="entry name" value="BON_dom"/>
</dbReference>
<dbReference type="PROSITE" id="PS50914">
    <property type="entry name" value="BON"/>
    <property type="match status" value="3"/>
</dbReference>
<dbReference type="EMBL" id="SORE01000008">
    <property type="protein sequence ID" value="TDY50975.1"/>
    <property type="molecule type" value="Genomic_DNA"/>
</dbReference>
<evidence type="ECO:0000259" key="1">
    <source>
        <dbReference type="PROSITE" id="PS50914"/>
    </source>
</evidence>
<dbReference type="Proteomes" id="UP000295509">
    <property type="component" value="Unassembled WGS sequence"/>
</dbReference>
<dbReference type="OrthoDB" id="870892at2"/>
<feature type="domain" description="BON" evidence="1">
    <location>
        <begin position="6"/>
        <end position="74"/>
    </location>
</feature>
<accession>A0A4R8LVV6</accession>
<dbReference type="AlphaFoldDB" id="A0A4R8LVV6"/>
<dbReference type="RefSeq" id="WP_134192198.1">
    <property type="nucleotide sequence ID" value="NZ_JBHLUW010000003.1"/>
</dbReference>
<dbReference type="PANTHER" id="PTHR34606">
    <property type="entry name" value="BON DOMAIN-CONTAINING PROTEIN"/>
    <property type="match status" value="1"/>
</dbReference>
<dbReference type="Gene3D" id="3.30.1340.30">
    <property type="match status" value="3"/>
</dbReference>
<evidence type="ECO:0000313" key="2">
    <source>
        <dbReference type="EMBL" id="TDY50975.1"/>
    </source>
</evidence>
<dbReference type="PANTHER" id="PTHR34606:SF15">
    <property type="entry name" value="BON DOMAIN-CONTAINING PROTEIN"/>
    <property type="match status" value="1"/>
</dbReference>
<name>A0A4R8LVV6_9BURK</name>
<sequence>MSTVKPDSQIRQEVEDELAGNAAIDANRIGVCVSNGIVTLSGNVASYAEKLAAEKSAMRVSGVDAVVVKLDVSLPQNDRRTDEDIAIGIRGILDWIAGLDEYSVKVKVEKGCVTLTGELHDAYRSRVAEQHIAHMRGVVGVANQIRIRGEASSVDIEQNIRKAIQRHTERELKHIGIQIEQGKVALSGRVTSPAERALVRGAALGTPGVTAVDDRLRVA</sequence>
<comment type="caution">
    <text evidence="2">The sequence shown here is derived from an EMBL/GenBank/DDBJ whole genome shotgun (WGS) entry which is preliminary data.</text>
</comment>
<dbReference type="InterPro" id="IPR014004">
    <property type="entry name" value="Transpt-assoc_nodulatn_dom_bac"/>
</dbReference>
<feature type="domain" description="BON" evidence="1">
    <location>
        <begin position="81"/>
        <end position="149"/>
    </location>
</feature>
<keyword evidence="3" id="KW-1185">Reference proteome</keyword>
<protein>
    <submittedName>
        <fullName evidence="2">Osmotically-inducible protein OsmY</fullName>
    </submittedName>
</protein>
<dbReference type="Pfam" id="PF04972">
    <property type="entry name" value="BON"/>
    <property type="match status" value="3"/>
</dbReference>
<dbReference type="InterPro" id="IPR051686">
    <property type="entry name" value="Lipoprotein_DolP"/>
</dbReference>
<evidence type="ECO:0000313" key="3">
    <source>
        <dbReference type="Proteomes" id="UP000295509"/>
    </source>
</evidence>
<feature type="domain" description="BON" evidence="1">
    <location>
        <begin position="152"/>
        <end position="219"/>
    </location>
</feature>
<dbReference type="SMART" id="SM00749">
    <property type="entry name" value="BON"/>
    <property type="match status" value="3"/>
</dbReference>
<proteinExistence type="predicted"/>